<sequence>MKDITLISKSDGTSFHIAKGRYRTIISGKDTGGKYAIIEMNVPPGGGPAPHAHKDTEEVFYVARGEVDFHTEHSVHKAKAGDTIRIPFGGAIHAFKNTSENETTLICTVHPAGFDDMFAEINAADPSKAKAIGEKFGNEIFPHDYFDTKS</sequence>
<dbReference type="InterPro" id="IPR014710">
    <property type="entry name" value="RmlC-like_jellyroll"/>
</dbReference>
<proteinExistence type="predicted"/>
<dbReference type="AlphaFoldDB" id="A0A2S9JTT6"/>
<dbReference type="SUPFAM" id="SSF51182">
    <property type="entry name" value="RmlC-like cupins"/>
    <property type="match status" value="1"/>
</dbReference>
<evidence type="ECO:0000259" key="1">
    <source>
        <dbReference type="Pfam" id="PF07883"/>
    </source>
</evidence>
<reference evidence="2 3" key="1">
    <citation type="submission" date="2018-02" db="EMBL/GenBank/DDBJ databases">
        <title>The draft genome of Sphingobacterium gobiense H7.</title>
        <authorList>
            <person name="Li L."/>
            <person name="Liu L."/>
            <person name="Zhang X."/>
            <person name="Wang T."/>
            <person name="Liang L."/>
        </authorList>
    </citation>
    <scope>NUCLEOTIDE SEQUENCE [LARGE SCALE GENOMIC DNA]</scope>
    <source>
        <strain evidence="2 3">ACCC 05757</strain>
    </source>
</reference>
<feature type="domain" description="Cupin type-2" evidence="1">
    <location>
        <begin position="39"/>
        <end position="108"/>
    </location>
</feature>
<dbReference type="PANTHER" id="PTHR36440:SF1">
    <property type="entry name" value="PUTATIVE (AFU_ORTHOLOGUE AFUA_8G07350)-RELATED"/>
    <property type="match status" value="1"/>
</dbReference>
<dbReference type="Gene3D" id="2.60.120.10">
    <property type="entry name" value="Jelly Rolls"/>
    <property type="match status" value="1"/>
</dbReference>
<organism evidence="2 3">
    <name type="scientific">Sphingobacterium gobiense</name>
    <dbReference type="NCBI Taxonomy" id="1382456"/>
    <lineage>
        <taxon>Bacteria</taxon>
        <taxon>Pseudomonadati</taxon>
        <taxon>Bacteroidota</taxon>
        <taxon>Sphingobacteriia</taxon>
        <taxon>Sphingobacteriales</taxon>
        <taxon>Sphingobacteriaceae</taxon>
        <taxon>Sphingobacterium</taxon>
    </lineage>
</organism>
<dbReference type="EMBL" id="PVBS01000001">
    <property type="protein sequence ID" value="PRD56638.1"/>
    <property type="molecule type" value="Genomic_DNA"/>
</dbReference>
<evidence type="ECO:0000313" key="3">
    <source>
        <dbReference type="Proteomes" id="UP000238642"/>
    </source>
</evidence>
<comment type="caution">
    <text evidence="2">The sequence shown here is derived from an EMBL/GenBank/DDBJ whole genome shotgun (WGS) entry which is preliminary data.</text>
</comment>
<dbReference type="PANTHER" id="PTHR36440">
    <property type="entry name" value="PUTATIVE (AFU_ORTHOLOGUE AFUA_8G07350)-RELATED"/>
    <property type="match status" value="1"/>
</dbReference>
<dbReference type="Proteomes" id="UP000238642">
    <property type="component" value="Unassembled WGS sequence"/>
</dbReference>
<evidence type="ECO:0000313" key="2">
    <source>
        <dbReference type="EMBL" id="PRD56638.1"/>
    </source>
</evidence>
<name>A0A2S9JTT6_9SPHI</name>
<dbReference type="InterPro" id="IPR011051">
    <property type="entry name" value="RmlC_Cupin_sf"/>
</dbReference>
<dbReference type="InterPro" id="IPR013096">
    <property type="entry name" value="Cupin_2"/>
</dbReference>
<protein>
    <submittedName>
        <fullName evidence="2">Cupin domain-containing protein</fullName>
    </submittedName>
</protein>
<gene>
    <name evidence="2" type="ORF">C5749_05230</name>
</gene>
<accession>A0A2S9JTT6</accession>
<keyword evidence="3" id="KW-1185">Reference proteome</keyword>
<dbReference type="Pfam" id="PF07883">
    <property type="entry name" value="Cupin_2"/>
    <property type="match status" value="1"/>
</dbReference>
<dbReference type="OrthoDB" id="9090296at2"/>
<dbReference type="RefSeq" id="WP_105723641.1">
    <property type="nucleotide sequence ID" value="NZ_PVBS01000001.1"/>
</dbReference>
<dbReference type="InterPro" id="IPR053146">
    <property type="entry name" value="QDO-like"/>
</dbReference>